<dbReference type="Pfam" id="PF07728">
    <property type="entry name" value="AAA_5"/>
    <property type="match status" value="1"/>
</dbReference>
<accession>A0A2N6T0A0</accession>
<dbReference type="Gene3D" id="3.40.50.300">
    <property type="entry name" value="P-loop containing nucleotide triphosphate hydrolases"/>
    <property type="match status" value="1"/>
</dbReference>
<comment type="caution">
    <text evidence="2">The sequence shown here is derived from an EMBL/GenBank/DDBJ whole genome shotgun (WGS) entry which is preliminary data.</text>
</comment>
<sequence>MVGRSNPNATGVQVRFAFERRAMPERIRLHPHESELIQRWHGAHIRAAEESEEFRRGWRAANITPQADEARRLLDTLRRTRDLSAFQSESNRWSRSFPSGFSGVAGQMIINQIAKIAPDHEAAITVLLDALETPTDIDDAAEKIKGLADYLDSIKVGSHPSPARAPFVASYFWGLQGPDTWPVAWPNSTNYVDYCTGISAYADQGDRYRELHRFATELDGDIVRFEEVAAWWADNDSALIDDSLCDRAAWRVNELREGADPEQFRNNAQALVNVAARLGAVLELAISEAAGRTLKAKKPSVMWQELRPRGDMWVDWRVPGTYGLSVRAWLNAHGIAIGLRPFPHADAGATEEAAGIIEASPLGGYEIIAGGRSKIGVDRGFVGGGSGEVLYGKWFDRSEIPSLDFAAEMVRTARDVAPLMAQLNGDVEESADDDDLAALVSEFTSSGYPTEDDEQHRADRRDFAKTLDPMELEVTDTAELRRIWNSRRFGSTGPMSVLNTSLRDADDAEYERILRTISYLCWDDGEPVATRIDRVRGDKKLRVKGLGESVIMKLLAICHPERFITVYPYNGPKGKLKMLRELGIEPPAASSRGELQVASNDVLRDRLDRYFPGDAWGIGSFLYWLIERDDEVEAESETDPLDDLAEELLVDREFIDDIVALLKDKGQVVFYGPPGTGKTFFARKLAAALVPDVERRPLVQFHPSTSYEDFFEGYRPETDVEGAMTYQLKRGPLADLAARAAESSRARHIMIIDEINRANLPKVLGELLFLLEYRDTPVRTLYRPDDPFVLPKNVWFIGTMNTADRSIALVDAALRRRFHFVPFFPNHGKMSGLLEKWLERNDEPAWVGELVAQVNDELEIELGGPHLQLGASHFMKRGLNKDTMRRIWEYNIAPFIEDQFFGDPELIDRFGFDRVWARFENVAEESIAEDSATPVTDG</sequence>
<dbReference type="PANTHER" id="PTHR37291">
    <property type="entry name" value="5-METHYLCYTOSINE-SPECIFIC RESTRICTION ENZYME B"/>
    <property type="match status" value="1"/>
</dbReference>
<dbReference type="InterPro" id="IPR003593">
    <property type="entry name" value="AAA+_ATPase"/>
</dbReference>
<dbReference type="AlphaFoldDB" id="A0A2N6T0A0"/>
<dbReference type="InterPro" id="IPR052934">
    <property type="entry name" value="Methyl-DNA_Rec/Restrict_Enz"/>
</dbReference>
<dbReference type="GO" id="GO:0016887">
    <property type="term" value="F:ATP hydrolysis activity"/>
    <property type="evidence" value="ECO:0007669"/>
    <property type="project" value="InterPro"/>
</dbReference>
<dbReference type="Proteomes" id="UP000235363">
    <property type="component" value="Unassembled WGS sequence"/>
</dbReference>
<dbReference type="GO" id="GO:0005524">
    <property type="term" value="F:ATP binding"/>
    <property type="evidence" value="ECO:0007669"/>
    <property type="project" value="InterPro"/>
</dbReference>
<dbReference type="SMART" id="SM00382">
    <property type="entry name" value="AAA"/>
    <property type="match status" value="1"/>
</dbReference>
<evidence type="ECO:0000313" key="2">
    <source>
        <dbReference type="EMBL" id="PMC62730.1"/>
    </source>
</evidence>
<protein>
    <recommendedName>
        <fullName evidence="1">AAA+ ATPase domain-containing protein</fullName>
    </recommendedName>
</protein>
<feature type="domain" description="AAA+ ATPase" evidence="1">
    <location>
        <begin position="664"/>
        <end position="824"/>
    </location>
</feature>
<gene>
    <name evidence="2" type="ORF">CJ204_04360</name>
</gene>
<dbReference type="EMBL" id="PNHF01000007">
    <property type="protein sequence ID" value="PMC62730.1"/>
    <property type="molecule type" value="Genomic_DNA"/>
</dbReference>
<dbReference type="PANTHER" id="PTHR37291:SF1">
    <property type="entry name" value="TYPE IV METHYL-DIRECTED RESTRICTION ENZYME ECOKMCRB SUBUNIT"/>
    <property type="match status" value="1"/>
</dbReference>
<dbReference type="InterPro" id="IPR011704">
    <property type="entry name" value="ATPase_dyneun-rel_AAA"/>
</dbReference>
<dbReference type="STRING" id="1725.WU86_02175"/>
<evidence type="ECO:0000313" key="3">
    <source>
        <dbReference type="Proteomes" id="UP000235363"/>
    </source>
</evidence>
<proteinExistence type="predicted"/>
<reference evidence="2 3" key="1">
    <citation type="submission" date="2017-09" db="EMBL/GenBank/DDBJ databases">
        <title>Bacterial strain isolated from the female urinary microbiota.</title>
        <authorList>
            <person name="Thomas-White K."/>
            <person name="Kumar N."/>
            <person name="Forster S."/>
            <person name="Putonti C."/>
            <person name="Lawley T."/>
            <person name="Wolfe A.J."/>
        </authorList>
    </citation>
    <scope>NUCLEOTIDE SEQUENCE [LARGE SCALE GENOMIC DNA]</scope>
    <source>
        <strain evidence="2 3">UMB0908</strain>
    </source>
</reference>
<dbReference type="InterPro" id="IPR027417">
    <property type="entry name" value="P-loop_NTPase"/>
</dbReference>
<dbReference type="SUPFAM" id="SSF52540">
    <property type="entry name" value="P-loop containing nucleoside triphosphate hydrolases"/>
    <property type="match status" value="1"/>
</dbReference>
<organism evidence="2 3">
    <name type="scientific">Corynebacterium xerosis</name>
    <dbReference type="NCBI Taxonomy" id="1725"/>
    <lineage>
        <taxon>Bacteria</taxon>
        <taxon>Bacillati</taxon>
        <taxon>Actinomycetota</taxon>
        <taxon>Actinomycetes</taxon>
        <taxon>Mycobacteriales</taxon>
        <taxon>Corynebacteriaceae</taxon>
        <taxon>Corynebacterium</taxon>
    </lineage>
</organism>
<evidence type="ECO:0000259" key="1">
    <source>
        <dbReference type="SMART" id="SM00382"/>
    </source>
</evidence>
<name>A0A2N6T0A0_9CORY</name>
<dbReference type="CDD" id="cd00009">
    <property type="entry name" value="AAA"/>
    <property type="match status" value="1"/>
</dbReference>